<protein>
    <submittedName>
        <fullName evidence="1">Flavivirus DEAD domain</fullName>
    </submittedName>
</protein>
<organism evidence="1">
    <name type="scientific">Myoviridae sp. ctPkm1</name>
    <dbReference type="NCBI Taxonomy" id="2825099"/>
    <lineage>
        <taxon>Viruses</taxon>
        <taxon>Duplodnaviria</taxon>
        <taxon>Heunggongvirae</taxon>
        <taxon>Uroviricota</taxon>
        <taxon>Caudoviricetes</taxon>
    </lineage>
</organism>
<evidence type="ECO:0000313" key="1">
    <source>
        <dbReference type="EMBL" id="DAF87216.1"/>
    </source>
</evidence>
<name>A0A8S5TYD6_9CAUD</name>
<reference evidence="1" key="1">
    <citation type="journal article" date="2021" name="Proc. Natl. Acad. Sci. U.S.A.">
        <title>A Catalog of Tens of Thousands of Viruses from Human Metagenomes Reveals Hidden Associations with Chronic Diseases.</title>
        <authorList>
            <person name="Tisza M.J."/>
            <person name="Buck C.B."/>
        </authorList>
    </citation>
    <scope>NUCLEOTIDE SEQUENCE</scope>
    <source>
        <strain evidence="1">CtPkm1</strain>
    </source>
</reference>
<dbReference type="EMBL" id="BK015960">
    <property type="protein sequence ID" value="DAF87216.1"/>
    <property type="molecule type" value="Genomic_DNA"/>
</dbReference>
<accession>A0A8S5TYD6</accession>
<sequence>MIIMLDETHRLETRDRMNMELMELRKKKDGTPAWVGKGRYYQSLASALKAVYDMRVIASDFEGDLKAAIAEARAIECELLAARKESQDDRKA</sequence>
<proteinExistence type="predicted"/>